<dbReference type="KEGG" id="aalt:CC77DRAFT_1023261"/>
<name>A0A177DC78_ALTAL</name>
<gene>
    <name evidence="1" type="ORF">CC77DRAFT_1023261</name>
</gene>
<dbReference type="Proteomes" id="UP000077248">
    <property type="component" value="Unassembled WGS sequence"/>
</dbReference>
<dbReference type="AlphaFoldDB" id="A0A177DC78"/>
<evidence type="ECO:0000313" key="1">
    <source>
        <dbReference type="EMBL" id="OAG17096.1"/>
    </source>
</evidence>
<evidence type="ECO:0000313" key="2">
    <source>
        <dbReference type="Proteomes" id="UP000077248"/>
    </source>
</evidence>
<dbReference type="VEuPathDB" id="FungiDB:CC77DRAFT_1023261"/>
<dbReference type="EMBL" id="KV441487">
    <property type="protein sequence ID" value="OAG17096.1"/>
    <property type="molecule type" value="Genomic_DNA"/>
</dbReference>
<organism evidence="1 2">
    <name type="scientific">Alternaria alternata</name>
    <name type="common">Alternaria rot fungus</name>
    <name type="synonym">Torula alternata</name>
    <dbReference type="NCBI Taxonomy" id="5599"/>
    <lineage>
        <taxon>Eukaryota</taxon>
        <taxon>Fungi</taxon>
        <taxon>Dikarya</taxon>
        <taxon>Ascomycota</taxon>
        <taxon>Pezizomycotina</taxon>
        <taxon>Dothideomycetes</taxon>
        <taxon>Pleosporomycetidae</taxon>
        <taxon>Pleosporales</taxon>
        <taxon>Pleosporineae</taxon>
        <taxon>Pleosporaceae</taxon>
        <taxon>Alternaria</taxon>
        <taxon>Alternaria sect. Alternaria</taxon>
        <taxon>Alternaria alternata complex</taxon>
    </lineage>
</organism>
<accession>A0A177DC78</accession>
<dbReference type="RefSeq" id="XP_018382517.1">
    <property type="nucleotide sequence ID" value="XM_018525629.1"/>
</dbReference>
<proteinExistence type="predicted"/>
<dbReference type="GeneID" id="29111223"/>
<keyword evidence="2" id="KW-1185">Reference proteome</keyword>
<protein>
    <submittedName>
        <fullName evidence="1">Uncharacterized protein</fullName>
    </submittedName>
</protein>
<sequence length="93" mass="10289">MHPDCAIPCRHSPMGSLFLLITARDSAHKLGRRDTPMAKKEEKHQGSASRCNGYWEASRCALFLVVASSSAMWQWQTVSCSNAEVAIAMFTIC</sequence>
<reference evidence="1 2" key="1">
    <citation type="submission" date="2016-05" db="EMBL/GenBank/DDBJ databases">
        <title>Comparative analysis of secretome profiles of manganese(II)-oxidizing ascomycete fungi.</title>
        <authorList>
            <consortium name="DOE Joint Genome Institute"/>
            <person name="Zeiner C.A."/>
            <person name="Purvine S.O."/>
            <person name="Zink E.M."/>
            <person name="Wu S."/>
            <person name="Pasa-Tolic L."/>
            <person name="Chaput D.L."/>
            <person name="Haridas S."/>
            <person name="Grigoriev I.V."/>
            <person name="Santelli C.M."/>
            <person name="Hansel C.M."/>
        </authorList>
    </citation>
    <scope>NUCLEOTIDE SEQUENCE [LARGE SCALE GENOMIC DNA]</scope>
    <source>
        <strain evidence="1 2">SRC1lrK2f</strain>
    </source>
</reference>